<dbReference type="InterPro" id="IPR007627">
    <property type="entry name" value="RNA_pol_sigma70_r2"/>
</dbReference>
<organism evidence="9 10">
    <name type="scientific">Azospirillum oleiclasticum</name>
    <dbReference type="NCBI Taxonomy" id="2735135"/>
    <lineage>
        <taxon>Bacteria</taxon>
        <taxon>Pseudomonadati</taxon>
        <taxon>Pseudomonadota</taxon>
        <taxon>Alphaproteobacteria</taxon>
        <taxon>Rhodospirillales</taxon>
        <taxon>Azospirillaceae</taxon>
        <taxon>Azospirillum</taxon>
    </lineage>
</organism>
<dbReference type="PANTHER" id="PTHR43133">
    <property type="entry name" value="RNA POLYMERASE ECF-TYPE SIGMA FACTO"/>
    <property type="match status" value="1"/>
</dbReference>
<feature type="domain" description="RNA polymerase sigma-70 region 2" evidence="7">
    <location>
        <begin position="38"/>
        <end position="105"/>
    </location>
</feature>
<dbReference type="EMBL" id="JABFDB010000024">
    <property type="protein sequence ID" value="NYZ23097.1"/>
    <property type="molecule type" value="Genomic_DNA"/>
</dbReference>
<keyword evidence="10" id="KW-1185">Reference proteome</keyword>
<comment type="caution">
    <text evidence="9">The sequence shown here is derived from an EMBL/GenBank/DDBJ whole genome shotgun (WGS) entry which is preliminary data.</text>
</comment>
<dbReference type="InterPro" id="IPR039425">
    <property type="entry name" value="RNA_pol_sigma-70-like"/>
</dbReference>
<reference evidence="9 10" key="1">
    <citation type="submission" date="2020-05" db="EMBL/GenBank/DDBJ databases">
        <title>Azospirillum oleiclasticum sp. nov, a nitrogen-fixing and heavy crude oil-emulsifying bacterium isolated from the crude oil of Yumen Oilfield.</title>
        <authorList>
            <person name="Wu D."/>
            <person name="Cai M."/>
            <person name="Zhang X."/>
        </authorList>
    </citation>
    <scope>NUCLEOTIDE SEQUENCE [LARGE SCALE GENOMIC DNA]</scope>
    <source>
        <strain evidence="9 10">ROY-1-1-2</strain>
    </source>
</reference>
<evidence type="ECO:0000256" key="2">
    <source>
        <dbReference type="ARBA" id="ARBA00023015"/>
    </source>
</evidence>
<feature type="domain" description="RNA polymerase sigma factor 70 region 4 type 2" evidence="8">
    <location>
        <begin position="131"/>
        <end position="182"/>
    </location>
</feature>
<comment type="similarity">
    <text evidence="1 6">Belongs to the sigma-70 factor family. ECF subfamily.</text>
</comment>
<dbReference type="InterPro" id="IPR013249">
    <property type="entry name" value="RNA_pol_sigma70_r4_t2"/>
</dbReference>
<keyword evidence="2 6" id="KW-0805">Transcription regulation</keyword>
<evidence type="ECO:0000259" key="8">
    <source>
        <dbReference type="Pfam" id="PF08281"/>
    </source>
</evidence>
<proteinExistence type="inferred from homology"/>
<dbReference type="InterPro" id="IPR036388">
    <property type="entry name" value="WH-like_DNA-bd_sf"/>
</dbReference>
<dbReference type="Gene3D" id="1.10.1740.10">
    <property type="match status" value="1"/>
</dbReference>
<evidence type="ECO:0000256" key="4">
    <source>
        <dbReference type="ARBA" id="ARBA00023125"/>
    </source>
</evidence>
<name>A0ABX2TGC0_9PROT</name>
<evidence type="ECO:0000256" key="1">
    <source>
        <dbReference type="ARBA" id="ARBA00010641"/>
    </source>
</evidence>
<protein>
    <recommendedName>
        <fullName evidence="6">RNA polymerase sigma factor</fullName>
    </recommendedName>
</protein>
<dbReference type="InterPro" id="IPR013325">
    <property type="entry name" value="RNA_pol_sigma_r2"/>
</dbReference>
<gene>
    <name evidence="9" type="ORF">HND93_25600</name>
</gene>
<keyword evidence="4 6" id="KW-0238">DNA-binding</keyword>
<evidence type="ECO:0000256" key="3">
    <source>
        <dbReference type="ARBA" id="ARBA00023082"/>
    </source>
</evidence>
<dbReference type="SUPFAM" id="SSF88946">
    <property type="entry name" value="Sigma2 domain of RNA polymerase sigma factors"/>
    <property type="match status" value="1"/>
</dbReference>
<dbReference type="InterPro" id="IPR014284">
    <property type="entry name" value="RNA_pol_sigma-70_dom"/>
</dbReference>
<dbReference type="SUPFAM" id="SSF88659">
    <property type="entry name" value="Sigma3 and sigma4 domains of RNA polymerase sigma factors"/>
    <property type="match status" value="1"/>
</dbReference>
<sequence>MDGTDAQDAGRDAAAPDSDEALMARVADGDAAAFDRLAARHMRRAVALAQRVTGNPSDADEVVQEAFLRVWQHAGRWEPGRASFTAWLQRIVVNLAIDRRRRPGWQPIDEALPDEAPDATVLIGEREDAARVTRELGRLNERQRLAVVLFYQEGLSLRAAAEALGIGPTAFGSLLARARQALRAALLEEKDP</sequence>
<accession>A0ABX2TGC0</accession>
<keyword evidence="3 6" id="KW-0731">Sigma factor</keyword>
<dbReference type="PANTHER" id="PTHR43133:SF8">
    <property type="entry name" value="RNA POLYMERASE SIGMA FACTOR HI_1459-RELATED"/>
    <property type="match status" value="1"/>
</dbReference>
<evidence type="ECO:0000313" key="10">
    <source>
        <dbReference type="Proteomes" id="UP000584642"/>
    </source>
</evidence>
<dbReference type="Pfam" id="PF04542">
    <property type="entry name" value="Sigma70_r2"/>
    <property type="match status" value="1"/>
</dbReference>
<dbReference type="InterPro" id="IPR000838">
    <property type="entry name" value="RNA_pol_sigma70_ECF_CS"/>
</dbReference>
<evidence type="ECO:0000259" key="7">
    <source>
        <dbReference type="Pfam" id="PF04542"/>
    </source>
</evidence>
<evidence type="ECO:0000256" key="6">
    <source>
        <dbReference type="RuleBase" id="RU000716"/>
    </source>
</evidence>
<dbReference type="Gene3D" id="1.10.10.10">
    <property type="entry name" value="Winged helix-like DNA-binding domain superfamily/Winged helix DNA-binding domain"/>
    <property type="match status" value="1"/>
</dbReference>
<dbReference type="PROSITE" id="PS01063">
    <property type="entry name" value="SIGMA70_ECF"/>
    <property type="match status" value="1"/>
</dbReference>
<evidence type="ECO:0000313" key="9">
    <source>
        <dbReference type="EMBL" id="NYZ23097.1"/>
    </source>
</evidence>
<keyword evidence="5 6" id="KW-0804">Transcription</keyword>
<dbReference type="Proteomes" id="UP000584642">
    <property type="component" value="Unassembled WGS sequence"/>
</dbReference>
<dbReference type="NCBIfam" id="TIGR02937">
    <property type="entry name" value="sigma70-ECF"/>
    <property type="match status" value="1"/>
</dbReference>
<dbReference type="Pfam" id="PF08281">
    <property type="entry name" value="Sigma70_r4_2"/>
    <property type="match status" value="1"/>
</dbReference>
<evidence type="ECO:0000256" key="5">
    <source>
        <dbReference type="ARBA" id="ARBA00023163"/>
    </source>
</evidence>
<dbReference type="InterPro" id="IPR013324">
    <property type="entry name" value="RNA_pol_sigma_r3/r4-like"/>
</dbReference>